<dbReference type="EMBL" id="JAHVHU010000012">
    <property type="protein sequence ID" value="MBY5959129.1"/>
    <property type="molecule type" value="Genomic_DNA"/>
</dbReference>
<comment type="caution">
    <text evidence="7">The sequence shown here is derived from an EMBL/GenBank/DDBJ whole genome shotgun (WGS) entry which is preliminary data.</text>
</comment>
<name>A0A953LDQ6_9BACT</name>
<keyword evidence="2" id="KW-0479">Metal-binding</keyword>
<keyword evidence="5" id="KW-0732">Signal</keyword>
<dbReference type="CDD" id="cd16151">
    <property type="entry name" value="sulfatase_like"/>
    <property type="match status" value="1"/>
</dbReference>
<dbReference type="PANTHER" id="PTHR42693">
    <property type="entry name" value="ARYLSULFATASE FAMILY MEMBER"/>
    <property type="match status" value="1"/>
</dbReference>
<protein>
    <submittedName>
        <fullName evidence="7">Sulfatase-like hydrolase/transferase</fullName>
    </submittedName>
</protein>
<dbReference type="Proteomes" id="UP000753961">
    <property type="component" value="Unassembled WGS sequence"/>
</dbReference>
<dbReference type="InterPro" id="IPR050738">
    <property type="entry name" value="Sulfatase"/>
</dbReference>
<dbReference type="InterPro" id="IPR000917">
    <property type="entry name" value="Sulfatase_N"/>
</dbReference>
<sequence length="439" mass="49841">MSWSYIISIGVLLLSSASAQNSQADSSESRPPNIILIMADDLGYETLGANGSQEYQTPHLDHLAAEGMRFTHCHSTPLCTPSRVQIMTGKYNFRNHVGFGILDPEEKTFGHYLKSAGYQNLVVGKWQLYGNAHQQKLAGGRTGSLPQDAGFDDYMLWQIKDRGYRYKSPTLESKTEGLKTYPGEYGPDLFVDYIEAFMESNRDQPFFVYYPMVLTHDPFLPTPDHPEFNAYDPAAKVNNPRYFDGAVRYMDKLVGRMKTKVNELGVAENTLIIFIGDNGTDRDVTSMFEGNVWHGNKGYTTDAGTHVPMIAWWPGTIAKESVNKNLIDFTDFLPSLLEVAGEDVPKGRNLDGVSFYDQLMGRSDAGMTREWIFCDYNPQWGKFEPRRYVFDTTWKLYENGEIFNLSNDILEKNPMARSDLPEGARKKIEKFEMILTDMK</sequence>
<evidence type="ECO:0000313" key="7">
    <source>
        <dbReference type="EMBL" id="MBY5959129.1"/>
    </source>
</evidence>
<evidence type="ECO:0000256" key="4">
    <source>
        <dbReference type="ARBA" id="ARBA00022837"/>
    </source>
</evidence>
<dbReference type="PROSITE" id="PS00523">
    <property type="entry name" value="SULFATASE_1"/>
    <property type="match status" value="1"/>
</dbReference>
<feature type="domain" description="Sulfatase N-terminal" evidence="6">
    <location>
        <begin position="32"/>
        <end position="341"/>
    </location>
</feature>
<evidence type="ECO:0000256" key="3">
    <source>
        <dbReference type="ARBA" id="ARBA00022801"/>
    </source>
</evidence>
<dbReference type="PANTHER" id="PTHR42693:SF53">
    <property type="entry name" value="ENDO-4-O-SULFATASE"/>
    <property type="match status" value="1"/>
</dbReference>
<evidence type="ECO:0000313" key="8">
    <source>
        <dbReference type="Proteomes" id="UP000753961"/>
    </source>
</evidence>
<keyword evidence="3 7" id="KW-0378">Hydrolase</keyword>
<comment type="similarity">
    <text evidence="1">Belongs to the sulfatase family.</text>
</comment>
<proteinExistence type="inferred from homology"/>
<dbReference type="InterPro" id="IPR024607">
    <property type="entry name" value="Sulfatase_CS"/>
</dbReference>
<dbReference type="GO" id="GO:0004065">
    <property type="term" value="F:arylsulfatase activity"/>
    <property type="evidence" value="ECO:0007669"/>
    <property type="project" value="TreeGrafter"/>
</dbReference>
<gene>
    <name evidence="7" type="ORF">KUV50_13335</name>
</gene>
<evidence type="ECO:0000256" key="2">
    <source>
        <dbReference type="ARBA" id="ARBA00022723"/>
    </source>
</evidence>
<evidence type="ECO:0000256" key="5">
    <source>
        <dbReference type="SAM" id="SignalP"/>
    </source>
</evidence>
<keyword evidence="8" id="KW-1185">Reference proteome</keyword>
<dbReference type="InterPro" id="IPR017850">
    <property type="entry name" value="Alkaline_phosphatase_core_sf"/>
</dbReference>
<evidence type="ECO:0000259" key="6">
    <source>
        <dbReference type="Pfam" id="PF00884"/>
    </source>
</evidence>
<dbReference type="SUPFAM" id="SSF53649">
    <property type="entry name" value="Alkaline phosphatase-like"/>
    <property type="match status" value="1"/>
</dbReference>
<dbReference type="Pfam" id="PF00884">
    <property type="entry name" value="Sulfatase"/>
    <property type="match status" value="1"/>
</dbReference>
<evidence type="ECO:0000256" key="1">
    <source>
        <dbReference type="ARBA" id="ARBA00008779"/>
    </source>
</evidence>
<feature type="chain" id="PRO_5037164413" evidence="5">
    <location>
        <begin position="20"/>
        <end position="439"/>
    </location>
</feature>
<keyword evidence="4" id="KW-0106">Calcium</keyword>
<dbReference type="Gene3D" id="3.40.720.10">
    <property type="entry name" value="Alkaline Phosphatase, subunit A"/>
    <property type="match status" value="1"/>
</dbReference>
<reference evidence="7" key="1">
    <citation type="submission" date="2021-06" db="EMBL/GenBank/DDBJ databases">
        <title>44 bacteria genomes isolated from Dapeng, Shenzhen.</title>
        <authorList>
            <person name="Zheng W."/>
            <person name="Yu S."/>
            <person name="Huang Y."/>
        </authorList>
    </citation>
    <scope>NUCLEOTIDE SEQUENCE</scope>
    <source>
        <strain evidence="7">DP5N28-2</strain>
    </source>
</reference>
<dbReference type="RefSeq" id="WP_222580668.1">
    <property type="nucleotide sequence ID" value="NZ_JAHVHU010000012.1"/>
</dbReference>
<dbReference type="AlphaFoldDB" id="A0A953LDQ6"/>
<organism evidence="7 8">
    <name type="scientific">Membranihabitans marinus</name>
    <dbReference type="NCBI Taxonomy" id="1227546"/>
    <lineage>
        <taxon>Bacteria</taxon>
        <taxon>Pseudomonadati</taxon>
        <taxon>Bacteroidota</taxon>
        <taxon>Saprospiria</taxon>
        <taxon>Saprospirales</taxon>
        <taxon>Saprospiraceae</taxon>
        <taxon>Membranihabitans</taxon>
    </lineage>
</organism>
<accession>A0A953LDQ6</accession>
<feature type="signal peptide" evidence="5">
    <location>
        <begin position="1"/>
        <end position="19"/>
    </location>
</feature>
<dbReference type="GO" id="GO:0046872">
    <property type="term" value="F:metal ion binding"/>
    <property type="evidence" value="ECO:0007669"/>
    <property type="project" value="UniProtKB-KW"/>
</dbReference>